<name>A0ACA9K485_9GLOM</name>
<comment type="caution">
    <text evidence="1">The sequence shown here is derived from an EMBL/GenBank/DDBJ whole genome shotgun (WGS) entry which is preliminary data.</text>
</comment>
<dbReference type="Proteomes" id="UP000789860">
    <property type="component" value="Unassembled WGS sequence"/>
</dbReference>
<evidence type="ECO:0000313" key="1">
    <source>
        <dbReference type="EMBL" id="CAG8448733.1"/>
    </source>
</evidence>
<sequence length="292" mass="34031">KTYYSENAYANHLRSNKHKVAEIKAVQEGGALVKKTALNARKDDENMQEEIKLTEIDCLFCTQKSESFEANLTHMTKVHSFFIPELEYLVDLYGLIKFLGEKIAVRNLCLYCNGRGKGLKSLEAVRQHMIDKGHCKIAYDRDEDIMEVVDFYDFTSSYPVDEEEGWENINDEWEDVEENLDDNRDKFLKSGLLDEDDTELILPSGARIGHRSLRRYYRQNLRPQEDRESIIINRLITQYGGNFDYHRRSGGVLISKSGHAKHAQYYIATFQDKHEFDTRVGIKANKLQRFQL</sequence>
<keyword evidence="2" id="KW-1185">Reference proteome</keyword>
<organism evidence="1 2">
    <name type="scientific">Scutellospora calospora</name>
    <dbReference type="NCBI Taxonomy" id="85575"/>
    <lineage>
        <taxon>Eukaryota</taxon>
        <taxon>Fungi</taxon>
        <taxon>Fungi incertae sedis</taxon>
        <taxon>Mucoromycota</taxon>
        <taxon>Glomeromycotina</taxon>
        <taxon>Glomeromycetes</taxon>
        <taxon>Diversisporales</taxon>
        <taxon>Gigasporaceae</taxon>
        <taxon>Scutellospora</taxon>
    </lineage>
</organism>
<gene>
    <name evidence="1" type="ORF">SCALOS_LOCUS1078</name>
</gene>
<protein>
    <submittedName>
        <fullName evidence="1">1592_t:CDS:1</fullName>
    </submittedName>
</protein>
<accession>A0ACA9K485</accession>
<proteinExistence type="predicted"/>
<reference evidence="1" key="1">
    <citation type="submission" date="2021-06" db="EMBL/GenBank/DDBJ databases">
        <authorList>
            <person name="Kallberg Y."/>
            <person name="Tangrot J."/>
            <person name="Rosling A."/>
        </authorList>
    </citation>
    <scope>NUCLEOTIDE SEQUENCE</scope>
    <source>
        <strain evidence="1">AU212A</strain>
    </source>
</reference>
<evidence type="ECO:0000313" key="2">
    <source>
        <dbReference type="Proteomes" id="UP000789860"/>
    </source>
</evidence>
<feature type="non-terminal residue" evidence="1">
    <location>
        <position position="1"/>
    </location>
</feature>
<dbReference type="EMBL" id="CAJVPM010000646">
    <property type="protein sequence ID" value="CAG8448733.1"/>
    <property type="molecule type" value="Genomic_DNA"/>
</dbReference>